<dbReference type="AlphaFoldDB" id="A0A8H7ERT8"/>
<feature type="region of interest" description="Disordered" evidence="1">
    <location>
        <begin position="1"/>
        <end position="55"/>
    </location>
</feature>
<comment type="caution">
    <text evidence="2">The sequence shown here is derived from an EMBL/GenBank/DDBJ whole genome shotgun (WGS) entry which is preliminary data.</text>
</comment>
<dbReference type="Proteomes" id="UP000605846">
    <property type="component" value="Unassembled WGS sequence"/>
</dbReference>
<accession>A0A8H7ERT8</accession>
<proteinExistence type="predicted"/>
<gene>
    <name evidence="2" type="ORF">EC973_007254</name>
</gene>
<name>A0A8H7ERT8_9FUNG</name>
<reference evidence="2" key="1">
    <citation type="submission" date="2020-01" db="EMBL/GenBank/DDBJ databases">
        <title>Genome Sequencing of Three Apophysomyces-Like Fungal Strains Confirms a Novel Fungal Genus in the Mucoromycota with divergent Burkholderia-like Endosymbiotic Bacteria.</title>
        <authorList>
            <person name="Stajich J.E."/>
            <person name="Macias A.M."/>
            <person name="Carter-House D."/>
            <person name="Lovett B."/>
            <person name="Kasson L.R."/>
            <person name="Berry K."/>
            <person name="Grigoriev I."/>
            <person name="Chang Y."/>
            <person name="Spatafora J."/>
            <person name="Kasson M.T."/>
        </authorList>
    </citation>
    <scope>NUCLEOTIDE SEQUENCE</scope>
    <source>
        <strain evidence="2">NRRL A-21654</strain>
    </source>
</reference>
<evidence type="ECO:0000256" key="1">
    <source>
        <dbReference type="SAM" id="MobiDB-lite"/>
    </source>
</evidence>
<organism evidence="2 3">
    <name type="scientific">Apophysomyces ossiformis</name>
    <dbReference type="NCBI Taxonomy" id="679940"/>
    <lineage>
        <taxon>Eukaryota</taxon>
        <taxon>Fungi</taxon>
        <taxon>Fungi incertae sedis</taxon>
        <taxon>Mucoromycota</taxon>
        <taxon>Mucoromycotina</taxon>
        <taxon>Mucoromycetes</taxon>
        <taxon>Mucorales</taxon>
        <taxon>Mucorineae</taxon>
        <taxon>Mucoraceae</taxon>
        <taxon>Apophysomyces</taxon>
    </lineage>
</organism>
<protein>
    <recommendedName>
        <fullName evidence="4">Adhesin domain-containing protein</fullName>
    </recommendedName>
</protein>
<keyword evidence="3" id="KW-1185">Reference proteome</keyword>
<dbReference type="OrthoDB" id="5570013at2759"/>
<evidence type="ECO:0000313" key="2">
    <source>
        <dbReference type="EMBL" id="KAF7727698.1"/>
    </source>
</evidence>
<dbReference type="EMBL" id="JABAYA010000051">
    <property type="protein sequence ID" value="KAF7727698.1"/>
    <property type="molecule type" value="Genomic_DNA"/>
</dbReference>
<evidence type="ECO:0008006" key="4">
    <source>
        <dbReference type="Google" id="ProtNLM"/>
    </source>
</evidence>
<evidence type="ECO:0000313" key="3">
    <source>
        <dbReference type="Proteomes" id="UP000605846"/>
    </source>
</evidence>
<sequence>MQHISRPLPPPPPSSNTIPLGAPPPYSEQDRTIHYPPDIPSKGNAYPSHSHPVHPHHSQLVIRQKNKKIELSEAWRGELCDLETMNSQICLEKRIWAERWIRLKTVNAKIRVADELLAPQIHIDTTNSQVKIKSCVAASDLLRIATDNARIEVKESARLEGSRIYVETTNSRVHLDDVRPSKLLRVKTSNGSINVNVLRASPSVKAIFKTSNSSVVVHFPTNFVGYFRVKTSKSGKALVNSSNIFLDVDEPNEKVGRQGSGDGYIDIETSSADAELVFDK</sequence>